<keyword evidence="1" id="KW-1133">Transmembrane helix</keyword>
<protein>
    <submittedName>
        <fullName evidence="2">Uncharacterized protein</fullName>
    </submittedName>
</protein>
<organism evidence="2 3">
    <name type="scientific">Paenibacillus aquistagni</name>
    <dbReference type="NCBI Taxonomy" id="1852522"/>
    <lineage>
        <taxon>Bacteria</taxon>
        <taxon>Bacillati</taxon>
        <taxon>Bacillota</taxon>
        <taxon>Bacilli</taxon>
        <taxon>Bacillales</taxon>
        <taxon>Paenibacillaceae</taxon>
        <taxon>Paenibacillus</taxon>
    </lineage>
</organism>
<sequence length="51" mass="6045">MKEVLPVGVPTWIWIASAVIVVLIAWPTFWITNKAYSRKWEQDDDDRITER</sequence>
<evidence type="ECO:0000256" key="1">
    <source>
        <dbReference type="SAM" id="Phobius"/>
    </source>
</evidence>
<dbReference type="Proteomes" id="UP000193834">
    <property type="component" value="Unassembled WGS sequence"/>
</dbReference>
<evidence type="ECO:0000313" key="2">
    <source>
        <dbReference type="EMBL" id="SMG29295.1"/>
    </source>
</evidence>
<dbReference type="AlphaFoldDB" id="A0A1X7JMJ7"/>
<keyword evidence="1" id="KW-0472">Membrane</keyword>
<accession>A0A1X7JMJ7</accession>
<name>A0A1X7JMJ7_9BACL</name>
<feature type="transmembrane region" description="Helical" evidence="1">
    <location>
        <begin position="12"/>
        <end position="32"/>
    </location>
</feature>
<evidence type="ECO:0000313" key="3">
    <source>
        <dbReference type="Proteomes" id="UP000193834"/>
    </source>
</evidence>
<gene>
    <name evidence="2" type="ORF">SAMN06295960_1756</name>
</gene>
<dbReference type="EMBL" id="FXAZ01000001">
    <property type="protein sequence ID" value="SMG29295.1"/>
    <property type="molecule type" value="Genomic_DNA"/>
</dbReference>
<keyword evidence="1" id="KW-0812">Transmembrane</keyword>
<keyword evidence="3" id="KW-1185">Reference proteome</keyword>
<proteinExistence type="predicted"/>
<reference evidence="2 3" key="1">
    <citation type="submission" date="2017-04" db="EMBL/GenBank/DDBJ databases">
        <authorList>
            <person name="Afonso C.L."/>
            <person name="Miller P.J."/>
            <person name="Scott M.A."/>
            <person name="Spackman E."/>
            <person name="Goraichik I."/>
            <person name="Dimitrov K.M."/>
            <person name="Suarez D.L."/>
            <person name="Swayne D.E."/>
        </authorList>
    </citation>
    <scope>NUCLEOTIDE SEQUENCE [LARGE SCALE GENOMIC DNA]</scope>
    <source>
        <strain evidence="2 3">11</strain>
    </source>
</reference>